<dbReference type="AlphaFoldDB" id="A0A9P6UGR6"/>
<protein>
    <submittedName>
        <fullName evidence="1">Uncharacterized protein</fullName>
    </submittedName>
</protein>
<keyword evidence="2" id="KW-1185">Reference proteome</keyword>
<gene>
    <name evidence="1" type="ORF">BGZ97_004905</name>
</gene>
<dbReference type="EMBL" id="JAAAIN010002266">
    <property type="protein sequence ID" value="KAG0295096.1"/>
    <property type="molecule type" value="Genomic_DNA"/>
</dbReference>
<proteinExistence type="predicted"/>
<name>A0A9P6UGR6_9FUNG</name>
<sequence>MAPHAPSGSSSISAVSLPPSVTLIGTPQETLDSNLPFVPYAIYRSEKRMKVRQPEIYKMACEHEVHRVVEMKLRDHIHKRKPTESIEDCVGEMGRKKVRAAMGGTNRVPNEVFKEAHEFVTTTPGIEKMSKQMFRNKLGPGFAADQHRSTLDNYFNAAWIRATSILNPNLEDINSDINCMERILELLSTKQVALSNAIEEIFCLIYKTTICSPSATEHPKPHSDQLRHRLT</sequence>
<dbReference type="Proteomes" id="UP000823405">
    <property type="component" value="Unassembled WGS sequence"/>
</dbReference>
<dbReference type="OrthoDB" id="2472659at2759"/>
<reference evidence="1" key="1">
    <citation type="journal article" date="2020" name="Fungal Divers.">
        <title>Resolving the Mortierellaceae phylogeny through synthesis of multi-gene phylogenetics and phylogenomics.</title>
        <authorList>
            <person name="Vandepol N."/>
            <person name="Liber J."/>
            <person name="Desiro A."/>
            <person name="Na H."/>
            <person name="Kennedy M."/>
            <person name="Barry K."/>
            <person name="Grigoriev I.V."/>
            <person name="Miller A.N."/>
            <person name="O'Donnell K."/>
            <person name="Stajich J.E."/>
            <person name="Bonito G."/>
        </authorList>
    </citation>
    <scope>NUCLEOTIDE SEQUENCE</scope>
    <source>
        <strain evidence="1">NVP60</strain>
    </source>
</reference>
<evidence type="ECO:0000313" key="1">
    <source>
        <dbReference type="EMBL" id="KAG0295096.1"/>
    </source>
</evidence>
<accession>A0A9P6UGR6</accession>
<evidence type="ECO:0000313" key="2">
    <source>
        <dbReference type="Proteomes" id="UP000823405"/>
    </source>
</evidence>
<comment type="caution">
    <text evidence="1">The sequence shown here is derived from an EMBL/GenBank/DDBJ whole genome shotgun (WGS) entry which is preliminary data.</text>
</comment>
<organism evidence="1 2">
    <name type="scientific">Linnemannia gamsii</name>
    <dbReference type="NCBI Taxonomy" id="64522"/>
    <lineage>
        <taxon>Eukaryota</taxon>
        <taxon>Fungi</taxon>
        <taxon>Fungi incertae sedis</taxon>
        <taxon>Mucoromycota</taxon>
        <taxon>Mortierellomycotina</taxon>
        <taxon>Mortierellomycetes</taxon>
        <taxon>Mortierellales</taxon>
        <taxon>Mortierellaceae</taxon>
        <taxon>Linnemannia</taxon>
    </lineage>
</organism>